<evidence type="ECO:0000256" key="4">
    <source>
        <dbReference type="ARBA" id="ARBA00022801"/>
    </source>
</evidence>
<dbReference type="GO" id="GO:0043139">
    <property type="term" value="F:5'-3' DNA helicase activity"/>
    <property type="evidence" value="ECO:0007669"/>
    <property type="project" value="UniProtKB-EC"/>
</dbReference>
<dbReference type="GO" id="GO:0006260">
    <property type="term" value="P:DNA replication"/>
    <property type="evidence" value="ECO:0007669"/>
    <property type="project" value="UniProtKB-KW"/>
</dbReference>
<evidence type="ECO:0000256" key="10">
    <source>
        <dbReference type="ARBA" id="ARBA00048954"/>
    </source>
</evidence>
<feature type="domain" description="SF4 helicase" evidence="11">
    <location>
        <begin position="157"/>
        <end position="429"/>
    </location>
</feature>
<evidence type="ECO:0000256" key="5">
    <source>
        <dbReference type="ARBA" id="ARBA00022806"/>
    </source>
</evidence>
<organism evidence="12 13">
    <name type="scientific">Bacillus phage Anath</name>
    <dbReference type="NCBI Taxonomy" id="2108114"/>
    <lineage>
        <taxon>Viruses</taxon>
        <taxon>Duplodnaviria</taxon>
        <taxon>Heunggongvirae</taxon>
        <taxon>Uroviricota</taxon>
        <taxon>Caudoviricetes</taxon>
        <taxon>Ehrlichviridae</taxon>
        <taxon>Anathvirus</taxon>
        <taxon>Anathvirus anath</taxon>
    </lineage>
</organism>
<dbReference type="PANTHER" id="PTHR30153">
    <property type="entry name" value="REPLICATIVE DNA HELICASE DNAB"/>
    <property type="match status" value="1"/>
</dbReference>
<keyword evidence="5 12" id="KW-0347">Helicase</keyword>
<dbReference type="EC" id="5.6.2.3" evidence="9"/>
<evidence type="ECO:0000256" key="3">
    <source>
        <dbReference type="ARBA" id="ARBA00022741"/>
    </source>
</evidence>
<dbReference type="InterPro" id="IPR016136">
    <property type="entry name" value="DNA_helicase_N/primase_C"/>
</dbReference>
<dbReference type="GO" id="GO:0016887">
    <property type="term" value="F:ATP hydrolysis activity"/>
    <property type="evidence" value="ECO:0007669"/>
    <property type="project" value="RHEA"/>
</dbReference>
<dbReference type="Gene3D" id="1.10.860.10">
    <property type="entry name" value="DNAb Helicase, Chain A"/>
    <property type="match status" value="1"/>
</dbReference>
<evidence type="ECO:0000256" key="6">
    <source>
        <dbReference type="ARBA" id="ARBA00022840"/>
    </source>
</evidence>
<dbReference type="Pfam" id="PF03796">
    <property type="entry name" value="DnaB_C"/>
    <property type="match status" value="1"/>
</dbReference>
<dbReference type="SUPFAM" id="SSF48024">
    <property type="entry name" value="N-terminal domain of DnaB helicase"/>
    <property type="match status" value="1"/>
</dbReference>
<dbReference type="Pfam" id="PF00772">
    <property type="entry name" value="DnaB"/>
    <property type="match status" value="1"/>
</dbReference>
<dbReference type="InterPro" id="IPR007694">
    <property type="entry name" value="DNA_helicase_DnaB-like_C"/>
</dbReference>
<keyword evidence="6" id="KW-0067">ATP-binding</keyword>
<evidence type="ECO:0000256" key="2">
    <source>
        <dbReference type="ARBA" id="ARBA00022705"/>
    </source>
</evidence>
<keyword evidence="2" id="KW-0235">DNA replication</keyword>
<dbReference type="GO" id="GO:0005524">
    <property type="term" value="F:ATP binding"/>
    <property type="evidence" value="ECO:0007669"/>
    <property type="project" value="UniProtKB-KW"/>
</dbReference>
<dbReference type="InterPro" id="IPR036185">
    <property type="entry name" value="DNA_heli_DnaB-like_N_sf"/>
</dbReference>
<keyword evidence="13" id="KW-1185">Reference proteome</keyword>
<keyword evidence="3" id="KW-0547">Nucleotide-binding</keyword>
<dbReference type="PANTHER" id="PTHR30153:SF2">
    <property type="entry name" value="REPLICATIVE DNA HELICASE"/>
    <property type="match status" value="1"/>
</dbReference>
<comment type="catalytic activity">
    <reaction evidence="10">
        <text>ATP + H2O = ADP + phosphate + H(+)</text>
        <dbReference type="Rhea" id="RHEA:13065"/>
        <dbReference type="ChEBI" id="CHEBI:15377"/>
        <dbReference type="ChEBI" id="CHEBI:15378"/>
        <dbReference type="ChEBI" id="CHEBI:30616"/>
        <dbReference type="ChEBI" id="CHEBI:43474"/>
        <dbReference type="ChEBI" id="CHEBI:456216"/>
        <dbReference type="EC" id="5.6.2.3"/>
    </reaction>
</comment>
<evidence type="ECO:0000256" key="7">
    <source>
        <dbReference type="ARBA" id="ARBA00023125"/>
    </source>
</evidence>
<reference evidence="13" key="1">
    <citation type="submission" date="2018-02" db="EMBL/GenBank/DDBJ databases">
        <authorList>
            <person name="Cohen D.B."/>
            <person name="Kent A.D."/>
        </authorList>
    </citation>
    <scope>NUCLEOTIDE SEQUENCE [LARGE SCALE GENOMIC DNA]</scope>
</reference>
<dbReference type="PROSITE" id="PS51199">
    <property type="entry name" value="SF4_HELICASE"/>
    <property type="match status" value="1"/>
</dbReference>
<protein>
    <recommendedName>
        <fullName evidence="9">DNA 5'-3' helicase</fullName>
        <ecNumber evidence="9">5.6.2.3</ecNumber>
    </recommendedName>
</protein>
<dbReference type="SUPFAM" id="SSF52540">
    <property type="entry name" value="P-loop containing nucleoside triphosphate hydrolases"/>
    <property type="match status" value="1"/>
</dbReference>
<evidence type="ECO:0000256" key="1">
    <source>
        <dbReference type="ARBA" id="ARBA00008428"/>
    </source>
</evidence>
<keyword evidence="4 12" id="KW-0378">Hydrolase</keyword>
<dbReference type="EMBL" id="MG983742">
    <property type="protein sequence ID" value="AVO23041.1"/>
    <property type="molecule type" value="Genomic_DNA"/>
</dbReference>
<evidence type="ECO:0000256" key="8">
    <source>
        <dbReference type="ARBA" id="ARBA00023235"/>
    </source>
</evidence>
<sequence>MNEPSEIISASSDGLLPEMFAVDGNRYIYMSMLHLAEQGNTLDPISIMNVYTDEGAKGAIEELGGIDYLEGIKLQPVAGNTKLFTDQIKQASACRAVYDQAEKTMKQAIKAVDTPLNEFLQTVEGDYREISLEYQVAQGVKKLGSGIGDRLKQRALNPQDVIGLKTGWHAFDLASQGLVVGELTIVGARSKVGKSTTLLNWCKKICVEDNIPTLYIDTEMYDHEQEDKLLSIISGVQHHEIRNGYFAKNTSYGTGAEKAKAVAEASKAISKAPFYHIYLPNFTLGEIASIVRKHQIEHGIQLVVFDYIKLPSSNANLGDKEWQALGYLTSGLKDLAGLLQIPIASAVQLGRGAIAKKDEMDEGDIAGSDRILQLANRVCFLRKSTEEEEAIQGATHQFKIMAQRMGRAMDWSPIYTEEGNWRQTMRGVA</sequence>
<dbReference type="GO" id="GO:0003677">
    <property type="term" value="F:DNA binding"/>
    <property type="evidence" value="ECO:0007669"/>
    <property type="project" value="UniProtKB-KW"/>
</dbReference>
<proteinExistence type="inferred from homology"/>
<evidence type="ECO:0000313" key="13">
    <source>
        <dbReference type="Proteomes" id="UP000241367"/>
    </source>
</evidence>
<name>A0A2P1JUK5_9CAUD</name>
<keyword evidence="7" id="KW-0238">DNA-binding</keyword>
<evidence type="ECO:0000313" key="12">
    <source>
        <dbReference type="EMBL" id="AVO23041.1"/>
    </source>
</evidence>
<dbReference type="InterPro" id="IPR027417">
    <property type="entry name" value="P-loop_NTPase"/>
</dbReference>
<accession>A0A2P1JUK5</accession>
<keyword evidence="8" id="KW-0413">Isomerase</keyword>
<comment type="similarity">
    <text evidence="1">Belongs to the helicase family. DnaB subfamily.</text>
</comment>
<dbReference type="InterPro" id="IPR007693">
    <property type="entry name" value="DNA_helicase_DnaB-like_N"/>
</dbReference>
<dbReference type="Proteomes" id="UP000241367">
    <property type="component" value="Segment"/>
</dbReference>
<evidence type="ECO:0000256" key="9">
    <source>
        <dbReference type="ARBA" id="ARBA00044969"/>
    </source>
</evidence>
<evidence type="ECO:0000259" key="11">
    <source>
        <dbReference type="PROSITE" id="PS51199"/>
    </source>
</evidence>
<dbReference type="Gene3D" id="3.40.50.300">
    <property type="entry name" value="P-loop containing nucleotide triphosphate hydrolases"/>
    <property type="match status" value="1"/>
</dbReference>